<evidence type="ECO:0000313" key="1">
    <source>
        <dbReference type="EnsemblMetazoa" id="SMAR011140-PA"/>
    </source>
</evidence>
<accession>T1JBJ3</accession>
<dbReference type="EMBL" id="JH432011">
    <property type="status" value="NOT_ANNOTATED_CDS"/>
    <property type="molecule type" value="Genomic_DNA"/>
</dbReference>
<proteinExistence type="predicted"/>
<name>T1JBJ3_STRMM</name>
<keyword evidence="2" id="KW-1185">Reference proteome</keyword>
<sequence length="68" mass="7855">MSIASKAKKCTDNVELEQFREVIPRVKCCFNVVKTLTHLIDLKKIESGVYKKFNFGEKNILHPFLNSI</sequence>
<dbReference type="AlphaFoldDB" id="T1JBJ3"/>
<dbReference type="EnsemblMetazoa" id="SMAR011140-RA">
    <property type="protein sequence ID" value="SMAR011140-PA"/>
    <property type="gene ID" value="SMAR011140"/>
</dbReference>
<reference evidence="2" key="1">
    <citation type="submission" date="2011-05" db="EMBL/GenBank/DDBJ databases">
        <authorList>
            <person name="Richards S.R."/>
            <person name="Qu J."/>
            <person name="Jiang H."/>
            <person name="Jhangiani S.N."/>
            <person name="Agravi P."/>
            <person name="Goodspeed R."/>
            <person name="Gross S."/>
            <person name="Mandapat C."/>
            <person name="Jackson L."/>
            <person name="Mathew T."/>
            <person name="Pu L."/>
            <person name="Thornton R."/>
            <person name="Saada N."/>
            <person name="Wilczek-Boney K.B."/>
            <person name="Lee S."/>
            <person name="Kovar C."/>
            <person name="Wu Y."/>
            <person name="Scherer S.E."/>
            <person name="Worley K.C."/>
            <person name="Muzny D.M."/>
            <person name="Gibbs R."/>
        </authorList>
    </citation>
    <scope>NUCLEOTIDE SEQUENCE</scope>
    <source>
        <strain evidence="2">Brora</strain>
    </source>
</reference>
<dbReference type="Proteomes" id="UP000014500">
    <property type="component" value="Unassembled WGS sequence"/>
</dbReference>
<reference evidence="1" key="2">
    <citation type="submission" date="2015-02" db="UniProtKB">
        <authorList>
            <consortium name="EnsemblMetazoa"/>
        </authorList>
    </citation>
    <scope>IDENTIFICATION</scope>
</reference>
<organism evidence="1 2">
    <name type="scientific">Strigamia maritima</name>
    <name type="common">European centipede</name>
    <name type="synonym">Geophilus maritimus</name>
    <dbReference type="NCBI Taxonomy" id="126957"/>
    <lineage>
        <taxon>Eukaryota</taxon>
        <taxon>Metazoa</taxon>
        <taxon>Ecdysozoa</taxon>
        <taxon>Arthropoda</taxon>
        <taxon>Myriapoda</taxon>
        <taxon>Chilopoda</taxon>
        <taxon>Pleurostigmophora</taxon>
        <taxon>Geophilomorpha</taxon>
        <taxon>Linotaeniidae</taxon>
        <taxon>Strigamia</taxon>
    </lineage>
</organism>
<evidence type="ECO:0000313" key="2">
    <source>
        <dbReference type="Proteomes" id="UP000014500"/>
    </source>
</evidence>
<dbReference type="HOGENOM" id="CLU_2797193_0_0_1"/>
<protein>
    <submittedName>
        <fullName evidence="1">Uncharacterized protein</fullName>
    </submittedName>
</protein>